<proteinExistence type="predicted"/>
<evidence type="ECO:0000256" key="1">
    <source>
        <dbReference type="SAM" id="SignalP"/>
    </source>
</evidence>
<name>A0A5D4XRJ4_9GAMM</name>
<dbReference type="AlphaFoldDB" id="A0A5D4XRJ4"/>
<protein>
    <recommendedName>
        <fullName evidence="4">Lipoprotein</fullName>
    </recommendedName>
</protein>
<organism evidence="2 3">
    <name type="scientific">Luteimonas viscosa</name>
    <dbReference type="NCBI Taxonomy" id="1132694"/>
    <lineage>
        <taxon>Bacteria</taxon>
        <taxon>Pseudomonadati</taxon>
        <taxon>Pseudomonadota</taxon>
        <taxon>Gammaproteobacteria</taxon>
        <taxon>Lysobacterales</taxon>
        <taxon>Lysobacteraceae</taxon>
        <taxon>Luteimonas</taxon>
    </lineage>
</organism>
<feature type="signal peptide" evidence="1">
    <location>
        <begin position="1"/>
        <end position="25"/>
    </location>
</feature>
<evidence type="ECO:0008006" key="4">
    <source>
        <dbReference type="Google" id="ProtNLM"/>
    </source>
</evidence>
<dbReference type="RefSeq" id="WP_149101901.1">
    <property type="nucleotide sequence ID" value="NZ_VTFT01000001.1"/>
</dbReference>
<accession>A0A5D4XRJ4</accession>
<dbReference type="Proteomes" id="UP000324973">
    <property type="component" value="Unassembled WGS sequence"/>
</dbReference>
<comment type="caution">
    <text evidence="2">The sequence shown here is derived from an EMBL/GenBank/DDBJ whole genome shotgun (WGS) entry which is preliminary data.</text>
</comment>
<evidence type="ECO:0000313" key="2">
    <source>
        <dbReference type="EMBL" id="TYT25350.1"/>
    </source>
</evidence>
<feature type="chain" id="PRO_5023078244" description="Lipoprotein" evidence="1">
    <location>
        <begin position="26"/>
        <end position="168"/>
    </location>
</feature>
<dbReference type="EMBL" id="VTFT01000001">
    <property type="protein sequence ID" value="TYT25350.1"/>
    <property type="molecule type" value="Genomic_DNA"/>
</dbReference>
<keyword evidence="3" id="KW-1185">Reference proteome</keyword>
<gene>
    <name evidence="2" type="ORF">FZO89_03185</name>
</gene>
<evidence type="ECO:0000313" key="3">
    <source>
        <dbReference type="Proteomes" id="UP000324973"/>
    </source>
</evidence>
<reference evidence="2 3" key="1">
    <citation type="submission" date="2019-08" db="EMBL/GenBank/DDBJ databases">
        <title>Luteimonas viscosus sp. nov., isolated from soil of a sunflower field.</title>
        <authorList>
            <person name="Jianli Z."/>
            <person name="Ying Z."/>
        </authorList>
    </citation>
    <scope>NUCLEOTIDE SEQUENCE [LARGE SCALE GENOMIC DNA]</scope>
    <source>
        <strain evidence="2 3">XBU10</strain>
    </source>
</reference>
<dbReference type="OrthoDB" id="5956306at2"/>
<sequence>MGAIARSVVSASIVAAALCAGPARAGGDRHAAMPGAEWVPLAPVQLAGMRGGYRLPSGLQVSFGFERLVHVNGQLVSALRVQVADVGRISPQEAAQLAALGQAQLLQIGAGNTMQAQMTGLVVQNTLDNQSIQVRTTLDAGVGTLGMWQALNAGEALQQASLSALAGP</sequence>
<keyword evidence="1" id="KW-0732">Signal</keyword>